<evidence type="ECO:0000256" key="1">
    <source>
        <dbReference type="SAM" id="Phobius"/>
    </source>
</evidence>
<keyword evidence="1" id="KW-1133">Transmembrane helix</keyword>
<reference evidence="2" key="1">
    <citation type="submission" date="2021-06" db="EMBL/GenBank/DDBJ databases">
        <title>Complete genome sequence of Erwinia phage pEa_SNUABM_7.</title>
        <authorList>
            <person name="Kim S.G."/>
            <person name="Park S.C."/>
        </authorList>
    </citation>
    <scope>NUCLEOTIDE SEQUENCE</scope>
</reference>
<dbReference type="PROSITE" id="PS51257">
    <property type="entry name" value="PROKAR_LIPOPROTEIN"/>
    <property type="match status" value="1"/>
</dbReference>
<protein>
    <submittedName>
        <fullName evidence="2">Uncharacterized protein</fullName>
    </submittedName>
</protein>
<keyword evidence="1" id="KW-0812">Transmembrane</keyword>
<feature type="transmembrane region" description="Helical" evidence="1">
    <location>
        <begin position="7"/>
        <end position="28"/>
    </location>
</feature>
<dbReference type="Proteomes" id="UP000827609">
    <property type="component" value="Segment"/>
</dbReference>
<evidence type="ECO:0000313" key="3">
    <source>
        <dbReference type="Proteomes" id="UP000827609"/>
    </source>
</evidence>
<name>A0AAE8BLK7_9CAUD</name>
<evidence type="ECO:0000313" key="2">
    <source>
        <dbReference type="EMBL" id="QYW04962.1"/>
    </source>
</evidence>
<gene>
    <name evidence="2" type="ORF">pEaSNUABM7_00294</name>
</gene>
<sequence>MHLHLKRYWRALIVLLVVFIISCLLPILEVRNPTLTLIVVVIVACYFIAVWAYKPVKAIKEELDD</sequence>
<organism evidence="2 3">
    <name type="scientific">Erwinia phage pEa_SNUABM_7</name>
    <dbReference type="NCBI Taxonomy" id="2866695"/>
    <lineage>
        <taxon>Viruses</taxon>
        <taxon>Duplodnaviria</taxon>
        <taxon>Heunggongvirae</taxon>
        <taxon>Uroviricota</taxon>
        <taxon>Caudoviricetes</taxon>
        <taxon>Snuvirus</taxon>
        <taxon>Snuvirus SNUABM7</taxon>
    </lineage>
</organism>
<feature type="transmembrane region" description="Helical" evidence="1">
    <location>
        <begin position="34"/>
        <end position="53"/>
    </location>
</feature>
<keyword evidence="1" id="KW-0472">Membrane</keyword>
<dbReference type="EMBL" id="MZ475896">
    <property type="protein sequence ID" value="QYW04962.1"/>
    <property type="molecule type" value="Genomic_DNA"/>
</dbReference>
<accession>A0AAE8BLK7</accession>
<keyword evidence="3" id="KW-1185">Reference proteome</keyword>
<proteinExistence type="predicted"/>